<sequence length="92" mass="11518">SLQELENWNELMQLDPIISKQKGFIHFLRKIEYRKAYIYYEKRNFQLFYHSVRRLEISMLLLKLVFKIIIPKPFSKYIKSMSQYNKLMQRYF</sequence>
<gene>
    <name evidence="1" type="ORF">METZ01_LOCUS497359</name>
</gene>
<protein>
    <submittedName>
        <fullName evidence="1">Uncharacterized protein</fullName>
    </submittedName>
</protein>
<accession>A0A383DJS8</accession>
<proteinExistence type="predicted"/>
<feature type="non-terminal residue" evidence="1">
    <location>
        <position position="1"/>
    </location>
</feature>
<organism evidence="1">
    <name type="scientific">marine metagenome</name>
    <dbReference type="NCBI Taxonomy" id="408172"/>
    <lineage>
        <taxon>unclassified sequences</taxon>
        <taxon>metagenomes</taxon>
        <taxon>ecological metagenomes</taxon>
    </lineage>
</organism>
<dbReference type="AlphaFoldDB" id="A0A383DJS8"/>
<dbReference type="EMBL" id="UINC01217764">
    <property type="protein sequence ID" value="SVE44505.1"/>
    <property type="molecule type" value="Genomic_DNA"/>
</dbReference>
<name>A0A383DJS8_9ZZZZ</name>
<evidence type="ECO:0000313" key="1">
    <source>
        <dbReference type="EMBL" id="SVE44505.1"/>
    </source>
</evidence>
<reference evidence="1" key="1">
    <citation type="submission" date="2018-05" db="EMBL/GenBank/DDBJ databases">
        <authorList>
            <person name="Lanie J.A."/>
            <person name="Ng W.-L."/>
            <person name="Kazmierczak K.M."/>
            <person name="Andrzejewski T.M."/>
            <person name="Davidsen T.M."/>
            <person name="Wayne K.J."/>
            <person name="Tettelin H."/>
            <person name="Glass J.I."/>
            <person name="Rusch D."/>
            <person name="Podicherti R."/>
            <person name="Tsui H.-C.T."/>
            <person name="Winkler M.E."/>
        </authorList>
    </citation>
    <scope>NUCLEOTIDE SEQUENCE</scope>
</reference>